<feature type="compositionally biased region" description="Low complexity" evidence="1">
    <location>
        <begin position="614"/>
        <end position="631"/>
    </location>
</feature>
<feature type="region of interest" description="Disordered" evidence="1">
    <location>
        <begin position="1"/>
        <end position="52"/>
    </location>
</feature>
<gene>
    <name evidence="3" type="ORF">EJ05DRAFT_500429</name>
</gene>
<feature type="compositionally biased region" description="Polar residues" evidence="1">
    <location>
        <begin position="248"/>
        <end position="261"/>
    </location>
</feature>
<feature type="compositionally biased region" description="Basic residues" evidence="1">
    <location>
        <begin position="594"/>
        <end position="605"/>
    </location>
</feature>
<sequence length="686" mass="75434">MAQQQQQQYPEYFHDDHQTNTIHSATQCPGSDSTTTDDTGDLSENKNHDRVDAVVKQEQVCVRSSKDQTSSEAVTSSELVECTTGPSLDIQNSFIDASLFNPPVTSIHGMKSDFDSSQMPAPWGYKGSGDIPFPPLDGDVSELGQNWLGTDDDGTVIDLRRFLGADLDGDLSTFNVNSRRISESSFSMSSCGALAEVLNFEDLSGSETQSRITETDGWGGVHQSAMLVSPASSSRSDEAFRPGHRSKASPSSRMTMRTSPYTIDKNRLKRWSTTAASHASTSAPSSIPSRHFSHIQGRLSPYSRPLTSQPSQNGQGVQSGQVKESEEIPQATQVSLAQYASYPVGAYAGTPQRMIYSPAHNQYQQQCQQQYQHALSQSHIHAQINSHSIVPSCSNPYQPNHVQSSMPSYYGPDSHQYPLEIPRPVPSQNLFRLLQSNADRHGGYAAHFADLSDPPDLYSSLQEEPSNPPESDMHPSDPDLIPHEQDLRFSGDLYTPRWVRGHGNKREGWCGLCKPGRWLVLKNSAFWYDKSFTHGVSAATGVAFQKPQETRRTEGNLDVWEGLCGSCGDWIALVSSKKKGTTWFRHAYKCHTHPKVKDGPKRRRETSHQIRARTVSSASTTTSTSYPTSKETSFDPSPPLLQRSSSEATLTRMSAPGSDVYCIPASSADAEHVGLRGVRSTLAEII</sequence>
<proteinExistence type="predicted"/>
<evidence type="ECO:0000313" key="3">
    <source>
        <dbReference type="EMBL" id="KAF2757905.1"/>
    </source>
</evidence>
<feature type="region of interest" description="Disordered" evidence="1">
    <location>
        <begin position="594"/>
        <end position="649"/>
    </location>
</feature>
<evidence type="ECO:0000256" key="1">
    <source>
        <dbReference type="SAM" id="MobiDB-lite"/>
    </source>
</evidence>
<evidence type="ECO:0000313" key="4">
    <source>
        <dbReference type="Proteomes" id="UP000799437"/>
    </source>
</evidence>
<dbReference type="InterPro" id="IPR028012">
    <property type="entry name" value="Rua1_C"/>
</dbReference>
<dbReference type="OrthoDB" id="5595379at2759"/>
<feature type="domain" description="Transcription regulator Rua1 C-terminal" evidence="2">
    <location>
        <begin position="492"/>
        <end position="591"/>
    </location>
</feature>
<organism evidence="3 4">
    <name type="scientific">Pseudovirgaria hyperparasitica</name>
    <dbReference type="NCBI Taxonomy" id="470096"/>
    <lineage>
        <taxon>Eukaryota</taxon>
        <taxon>Fungi</taxon>
        <taxon>Dikarya</taxon>
        <taxon>Ascomycota</taxon>
        <taxon>Pezizomycotina</taxon>
        <taxon>Dothideomycetes</taxon>
        <taxon>Dothideomycetes incertae sedis</taxon>
        <taxon>Acrospermales</taxon>
        <taxon>Acrospermaceae</taxon>
        <taxon>Pseudovirgaria</taxon>
    </lineage>
</organism>
<feature type="region of interest" description="Disordered" evidence="1">
    <location>
        <begin position="391"/>
        <end position="413"/>
    </location>
</feature>
<dbReference type="AlphaFoldDB" id="A0A6A6W5T3"/>
<accession>A0A6A6W5T3</accession>
<dbReference type="Pfam" id="PF14616">
    <property type="entry name" value="Rua1_C"/>
    <property type="match status" value="1"/>
</dbReference>
<name>A0A6A6W5T3_9PEZI</name>
<feature type="region of interest" description="Disordered" evidence="1">
    <location>
        <begin position="228"/>
        <end position="329"/>
    </location>
</feature>
<dbReference type="EMBL" id="ML996572">
    <property type="protein sequence ID" value="KAF2757905.1"/>
    <property type="molecule type" value="Genomic_DNA"/>
</dbReference>
<dbReference type="Proteomes" id="UP000799437">
    <property type="component" value="Unassembled WGS sequence"/>
</dbReference>
<feature type="compositionally biased region" description="Low complexity" evidence="1">
    <location>
        <begin position="308"/>
        <end position="321"/>
    </location>
</feature>
<dbReference type="RefSeq" id="XP_033600356.1">
    <property type="nucleotide sequence ID" value="XM_033746994.1"/>
</dbReference>
<keyword evidence="4" id="KW-1185">Reference proteome</keyword>
<feature type="compositionally biased region" description="Basic and acidic residues" evidence="1">
    <location>
        <begin position="43"/>
        <end position="52"/>
    </location>
</feature>
<feature type="compositionally biased region" description="Polar residues" evidence="1">
    <location>
        <begin position="391"/>
        <end position="407"/>
    </location>
</feature>
<feature type="compositionally biased region" description="Low complexity" evidence="1">
    <location>
        <begin position="272"/>
        <end position="289"/>
    </location>
</feature>
<dbReference type="PANTHER" id="PTHR28125">
    <property type="entry name" value="MEIOTIC EXPRESSION UP-REGULATED PROTEIN 26"/>
    <property type="match status" value="1"/>
</dbReference>
<reference evidence="3" key="1">
    <citation type="journal article" date="2020" name="Stud. Mycol.">
        <title>101 Dothideomycetes genomes: a test case for predicting lifestyles and emergence of pathogens.</title>
        <authorList>
            <person name="Haridas S."/>
            <person name="Albert R."/>
            <person name="Binder M."/>
            <person name="Bloem J."/>
            <person name="Labutti K."/>
            <person name="Salamov A."/>
            <person name="Andreopoulos B."/>
            <person name="Baker S."/>
            <person name="Barry K."/>
            <person name="Bills G."/>
            <person name="Bluhm B."/>
            <person name="Cannon C."/>
            <person name="Castanera R."/>
            <person name="Culley D."/>
            <person name="Daum C."/>
            <person name="Ezra D."/>
            <person name="Gonzalez J."/>
            <person name="Henrissat B."/>
            <person name="Kuo A."/>
            <person name="Liang C."/>
            <person name="Lipzen A."/>
            <person name="Lutzoni F."/>
            <person name="Magnuson J."/>
            <person name="Mondo S."/>
            <person name="Nolan M."/>
            <person name="Ohm R."/>
            <person name="Pangilinan J."/>
            <person name="Park H.-J."/>
            <person name="Ramirez L."/>
            <person name="Alfaro M."/>
            <person name="Sun H."/>
            <person name="Tritt A."/>
            <person name="Yoshinaga Y."/>
            <person name="Zwiers L.-H."/>
            <person name="Turgeon B."/>
            <person name="Goodwin S."/>
            <person name="Spatafora J."/>
            <person name="Crous P."/>
            <person name="Grigoriev I."/>
        </authorList>
    </citation>
    <scope>NUCLEOTIDE SEQUENCE</scope>
    <source>
        <strain evidence="3">CBS 121739</strain>
    </source>
</reference>
<dbReference type="GeneID" id="54488048"/>
<dbReference type="PANTHER" id="PTHR28125:SF3">
    <property type="entry name" value="TRANSCRIPTION REGULATOR RUA1 C-TERMINAL DOMAIN-CONTAINING PROTEIN"/>
    <property type="match status" value="1"/>
</dbReference>
<protein>
    <recommendedName>
        <fullName evidence="2">Transcription regulator Rua1 C-terminal domain-containing protein</fullName>
    </recommendedName>
</protein>
<feature type="region of interest" description="Disordered" evidence="1">
    <location>
        <begin position="455"/>
        <end position="479"/>
    </location>
</feature>
<evidence type="ECO:0000259" key="2">
    <source>
        <dbReference type="Pfam" id="PF14616"/>
    </source>
</evidence>
<feature type="compositionally biased region" description="Polar residues" evidence="1">
    <location>
        <begin position="19"/>
        <end position="29"/>
    </location>
</feature>